<dbReference type="InterPro" id="IPR011626">
    <property type="entry name" value="Alpha-macroglobulin_TED"/>
</dbReference>
<evidence type="ECO:0000259" key="5">
    <source>
        <dbReference type="PROSITE" id="PS01178"/>
    </source>
</evidence>
<evidence type="ECO:0000256" key="2">
    <source>
        <dbReference type="ARBA" id="ARBA00022525"/>
    </source>
</evidence>
<dbReference type="SMART" id="SM01361">
    <property type="entry name" value="A2M_recep"/>
    <property type="match status" value="1"/>
</dbReference>
<evidence type="ECO:0000256" key="3">
    <source>
        <dbReference type="ARBA" id="ARBA00022966"/>
    </source>
</evidence>
<dbReference type="Pfam" id="PF01835">
    <property type="entry name" value="MG2"/>
    <property type="match status" value="1"/>
</dbReference>
<evidence type="ECO:0000259" key="6">
    <source>
        <dbReference type="PROSITE" id="PS50189"/>
    </source>
</evidence>
<protein>
    <submittedName>
        <fullName evidence="7">CO4 protein</fullName>
    </submittedName>
</protein>
<dbReference type="InterPro" id="IPR047565">
    <property type="entry name" value="Alpha-macroglob_thiol-ester_cl"/>
</dbReference>
<evidence type="ECO:0000256" key="4">
    <source>
        <dbReference type="ARBA" id="ARBA00023157"/>
    </source>
</evidence>
<comment type="caution">
    <text evidence="7">The sequence shown here is derived from an EMBL/GenBank/DDBJ whole genome shotgun (WGS) entry which is preliminary data.</text>
</comment>
<dbReference type="Pfam" id="PF17791">
    <property type="entry name" value="MG3"/>
    <property type="match status" value="1"/>
</dbReference>
<dbReference type="Pfam" id="PF07677">
    <property type="entry name" value="A2M_recep"/>
    <property type="match status" value="1"/>
</dbReference>
<dbReference type="SMART" id="SM00643">
    <property type="entry name" value="C345C"/>
    <property type="match status" value="1"/>
</dbReference>
<dbReference type="PROSITE" id="PS00477">
    <property type="entry name" value="ALPHA_2_MACROGLOBULIN"/>
    <property type="match status" value="1"/>
</dbReference>
<dbReference type="InterPro" id="IPR019742">
    <property type="entry name" value="MacrogloblnA2_CS"/>
</dbReference>
<dbReference type="Gene3D" id="2.60.40.1930">
    <property type="match status" value="3"/>
</dbReference>
<name>A0ABS2XHN3_POLSP</name>
<dbReference type="Pfam" id="PF00207">
    <property type="entry name" value="A2M"/>
    <property type="match status" value="1"/>
</dbReference>
<dbReference type="InterPro" id="IPR011625">
    <property type="entry name" value="A2M_N_BRD"/>
</dbReference>
<feature type="non-terminal residue" evidence="7">
    <location>
        <position position="1607"/>
    </location>
</feature>
<reference evidence="7" key="1">
    <citation type="journal article" date="2021" name="Cell">
        <title>Tracing the genetic footprints of vertebrate landing in non-teleost ray-finned fishes.</title>
        <authorList>
            <person name="Bi X."/>
            <person name="Wang K."/>
            <person name="Yang L."/>
            <person name="Pan H."/>
            <person name="Jiang H."/>
            <person name="Wei Q."/>
            <person name="Fang M."/>
            <person name="Yu H."/>
            <person name="Zhu C."/>
            <person name="Cai Y."/>
            <person name="He Y."/>
            <person name="Gan X."/>
            <person name="Zeng H."/>
            <person name="Yu D."/>
            <person name="Zhu Y."/>
            <person name="Jiang H."/>
            <person name="Qiu Q."/>
            <person name="Yang H."/>
            <person name="Zhang Y.E."/>
            <person name="Wang W."/>
            <person name="Zhu M."/>
            <person name="He S."/>
            <person name="Zhang G."/>
        </authorList>
    </citation>
    <scope>NUCLEOTIDE SEQUENCE</scope>
    <source>
        <strain evidence="7">Pddl_001</strain>
    </source>
</reference>
<dbReference type="Pfam" id="PF17789">
    <property type="entry name" value="MG4"/>
    <property type="match status" value="1"/>
</dbReference>
<dbReference type="SUPFAM" id="SSF47686">
    <property type="entry name" value="Anaphylotoxins (complement system)"/>
    <property type="match status" value="1"/>
</dbReference>
<proteinExistence type="predicted"/>
<dbReference type="Gene3D" id="6.20.50.160">
    <property type="match status" value="1"/>
</dbReference>
<dbReference type="Gene3D" id="2.20.130.20">
    <property type="match status" value="1"/>
</dbReference>
<dbReference type="InterPro" id="IPR050473">
    <property type="entry name" value="A2M/Complement_sys"/>
</dbReference>
<dbReference type="InterPro" id="IPR018081">
    <property type="entry name" value="Anaphylatoxin_comp_syst"/>
</dbReference>
<dbReference type="PROSITE" id="PS50189">
    <property type="entry name" value="NTR"/>
    <property type="match status" value="1"/>
</dbReference>
<evidence type="ECO:0000256" key="1">
    <source>
        <dbReference type="ARBA" id="ARBA00004613"/>
    </source>
</evidence>
<keyword evidence="4" id="KW-1015">Disulfide bond</keyword>
<keyword evidence="2" id="KW-0964">Secreted</keyword>
<dbReference type="InterPro" id="IPR040839">
    <property type="entry name" value="MG4"/>
</dbReference>
<evidence type="ECO:0000313" key="7">
    <source>
        <dbReference type="EMBL" id="MBN3273777.1"/>
    </source>
</evidence>
<keyword evidence="3" id="KW-0882">Thioester bond</keyword>
<dbReference type="PANTHER" id="PTHR11412:SF86">
    <property type="entry name" value="COMPLEMENT C4-A-RELATED"/>
    <property type="match status" value="1"/>
</dbReference>
<dbReference type="Gene3D" id="1.50.10.20">
    <property type="match status" value="1"/>
</dbReference>
<gene>
    <name evidence="7" type="primary">C4</name>
    <name evidence="7" type="ORF">GTO93_0013413</name>
</gene>
<sequence>SLQIDAERVRDLAVYKEKVPYLLLVAEMNNQRKMVRVLLSKKMGYIFIQTNQPIYTPSQKVQFRVFTLDHAMKPTEKSVSVSVFNSLGNRVFHQDMRSVAGVVSQQVVIPDVTEPGTWKIVAHYQDGQETAESHHFEVRKFVLPSFDIQIRPQTMYYHVKEEEFSFMIHVTYTYGETVTGSAHARFGIIDETGKTTFIKGLEQNQQVIDGDAKFKISSRDLTAKLNKNMGDLVDFRLYIAMTVIETSSGELQEADLKSVVFVDSHLRVDLTKTKKFLTPGVPVRVWVSVTFPDGTPASDKLVAVSVSESGQNAQSEKFKTNQEGTGVVEINVPGTVSMLNIKASVSDKGETSQAQMQAKLYNSQTKSYLSIRVQSAVIQPGGGLKIGFKAISNQLPNFGFFYYMLVSRGQIVRLGKLRLSHLAETSETVTPDLIPSFRIVGFYFTANQELVADSVWVDVQDTCEGMLEVKLDRPKYSPGQTMKVTLQTGADTPRVALLAVDTAMYALNRDSRFTSRKVFAAMNSYDIGCSFGGGANNVGVFNDAGLSFISNEVVSEMRTGFGCDTGFRRQTRSLDIQAKIVSKVNEYTDDNLKRCCKDGFTLLPMKITCEQRANRVRRRRSQECSQVFLECCLKGAELRKRQKQNQQRLKGVARTIVDEEEDFLDENYSSPRQFFPHSWLWDIVDTTKGKVISKPLPDSITTWEIQAISFSQAKGKSILICFCVADPSTVTVFKEVFVSLHLPYSVKRFEQLEVRAVIYNYMDEPREMSVHLRAEEGLCAPAIDSLGRLLHVTVPKHSSLPVYFSVVPMKLGEIPVSVRLFDKEYSMGVDSIIKLLRVVAEGVEMRMEETHNINLADRKLKSFTFDGSHPSNTVPDSQTSIFMRVNGQVFNKERVENLISPEGIRNLIRMPTGCGEQTMISMAPATYSTRYLDHSKQWKELPAGLRDQALEFIKAGYTRILTYKKKDGSYGAWIHYDSSTWLTAFVLKTLSQVRSYIDVQNEEIEDPASYLLTQQLHNGEFQDPKPVIHREMQGGVGGVDSRISLTAFVTIALHHSLAAQTGEKLQRVKAAIDKSTEYLQDKIMTSVKRPYSLAISVYALALTKPGSSAAHQLLEVLKNQAIESQGVVFWEADSDLRLKGEDKAHSVPQAQAITVEMTAYGLLAALANKDKELAESVYLWLSEQQNYGGGFRSTQVSQTWVQITNLRCFKHREGTPLICEYLQHIGERERHRDQGAHFYLFLSHVQRFVGSKINIDVGGSGKGSLTVLKIYNSMEPKTSCNDLKIEVTVTGKVKYTSIVLDYYDYEDGENPPQSDQAMSELDWFDARSRRKRDATGHKSSKKSVVNYQVCIWHSSAANLSGMAIADITMLSGFEADTEDLDKLKGLADQYINHYESTEGRLLLYFDGIIPIGLVQPATATLYDYYEPDRKCTTFYNAPGRGSFVSTLCSGEVCQCAEKPCHKQQETYSKTLTKDLRMSHACFDPIVHYGYTVEVISIVEQNNFQVYKCTITRTLQYNKDELVAPGSIRFFLKRRQCKGSLSLGHQYLIMGNDGKTTDQQGHIQYLLDSSTWIEEMPNEDKCKGIAYRRYCKGLTDFLDEYESSGCTV</sequence>
<feature type="domain" description="NTR" evidence="6">
    <location>
        <begin position="1460"/>
        <end position="1605"/>
    </location>
</feature>
<dbReference type="SMART" id="SM00104">
    <property type="entry name" value="ANATO"/>
    <property type="match status" value="1"/>
</dbReference>
<dbReference type="PANTHER" id="PTHR11412">
    <property type="entry name" value="MACROGLOBULIN / COMPLEMENT"/>
    <property type="match status" value="1"/>
</dbReference>
<dbReference type="SUPFAM" id="SSF49410">
    <property type="entry name" value="Alpha-macroglobulin receptor domain"/>
    <property type="match status" value="1"/>
</dbReference>
<dbReference type="SUPFAM" id="SSF48239">
    <property type="entry name" value="Terpenoid cyclases/Protein prenyltransferases"/>
    <property type="match status" value="1"/>
</dbReference>
<dbReference type="SUPFAM" id="SSF50242">
    <property type="entry name" value="TIMP-like"/>
    <property type="match status" value="1"/>
</dbReference>
<dbReference type="Proteomes" id="UP001166093">
    <property type="component" value="Unassembled WGS sequence"/>
</dbReference>
<dbReference type="Pfam" id="PF01759">
    <property type="entry name" value="NTR"/>
    <property type="match status" value="1"/>
</dbReference>
<feature type="non-terminal residue" evidence="7">
    <location>
        <position position="1"/>
    </location>
</feature>
<dbReference type="Gene3D" id="2.60.120.1540">
    <property type="match status" value="2"/>
</dbReference>
<dbReference type="PROSITE" id="PS01178">
    <property type="entry name" value="ANAPHYLATOXIN_2"/>
    <property type="match status" value="1"/>
</dbReference>
<dbReference type="SMART" id="SM01360">
    <property type="entry name" value="A2M"/>
    <property type="match status" value="1"/>
</dbReference>
<dbReference type="Gene3D" id="2.60.40.10">
    <property type="entry name" value="Immunoglobulins"/>
    <property type="match status" value="2"/>
</dbReference>
<dbReference type="EMBL" id="JAAWVQ010034233">
    <property type="protein sequence ID" value="MBN3273777.1"/>
    <property type="molecule type" value="Genomic_DNA"/>
</dbReference>
<accession>A0ABS2XHN3</accession>
<dbReference type="InterPro" id="IPR001134">
    <property type="entry name" value="Netrin_domain"/>
</dbReference>
<dbReference type="InterPro" id="IPR009048">
    <property type="entry name" value="A-macroglobulin_rcpt-bd"/>
</dbReference>
<dbReference type="InterPro" id="IPR002890">
    <property type="entry name" value="MG2"/>
</dbReference>
<dbReference type="InterPro" id="IPR008930">
    <property type="entry name" value="Terpenoid_cyclase/PrenylTrfase"/>
</dbReference>
<evidence type="ECO:0000313" key="8">
    <source>
        <dbReference type="Proteomes" id="UP001166093"/>
    </source>
</evidence>
<dbReference type="InterPro" id="IPR041555">
    <property type="entry name" value="MG3"/>
</dbReference>
<dbReference type="InterPro" id="IPR036595">
    <property type="entry name" value="A-macroglobulin_rcpt-bd_sf"/>
</dbReference>
<dbReference type="Gene3D" id="1.20.91.20">
    <property type="entry name" value="Anaphylotoxins (complement system)"/>
    <property type="match status" value="1"/>
</dbReference>
<comment type="subcellular location">
    <subcellularLocation>
        <location evidence="1">Secreted</location>
    </subcellularLocation>
</comment>
<dbReference type="InterPro" id="IPR018933">
    <property type="entry name" value="Netrin_module_non-TIMP"/>
</dbReference>
<dbReference type="InterPro" id="IPR000020">
    <property type="entry name" value="Anaphylatoxin/fibulin"/>
</dbReference>
<feature type="domain" description="Anaphylatoxin-like" evidence="5">
    <location>
        <begin position="595"/>
        <end position="632"/>
    </location>
</feature>
<dbReference type="Gene3D" id="2.60.40.1940">
    <property type="match status" value="1"/>
</dbReference>
<dbReference type="CDD" id="cd00017">
    <property type="entry name" value="ANATO"/>
    <property type="match status" value="1"/>
</dbReference>
<dbReference type="SMART" id="SM01359">
    <property type="entry name" value="A2M_N_2"/>
    <property type="match status" value="1"/>
</dbReference>
<dbReference type="InterPro" id="IPR013783">
    <property type="entry name" value="Ig-like_fold"/>
</dbReference>
<dbReference type="Gene3D" id="2.60.40.690">
    <property type="entry name" value="Alpha-macroglobulin, receptor-binding domain"/>
    <property type="match status" value="1"/>
</dbReference>
<dbReference type="InterPro" id="IPR008993">
    <property type="entry name" value="TIMP-like_OB-fold"/>
</dbReference>
<organism evidence="7 8">
    <name type="scientific">Polyodon spathula</name>
    <name type="common">North American paddlefish</name>
    <name type="synonym">Squalus spathula</name>
    <dbReference type="NCBI Taxonomy" id="7913"/>
    <lineage>
        <taxon>Eukaryota</taxon>
        <taxon>Metazoa</taxon>
        <taxon>Chordata</taxon>
        <taxon>Craniata</taxon>
        <taxon>Vertebrata</taxon>
        <taxon>Euteleostomi</taxon>
        <taxon>Actinopterygii</taxon>
        <taxon>Chondrostei</taxon>
        <taxon>Acipenseriformes</taxon>
        <taxon>Polyodontidae</taxon>
        <taxon>Polyodon</taxon>
    </lineage>
</organism>
<dbReference type="Pfam" id="PF01821">
    <property type="entry name" value="ANATO"/>
    <property type="match status" value="1"/>
</dbReference>
<dbReference type="SMART" id="SM01419">
    <property type="entry name" value="Thiol-ester_cl"/>
    <property type="match status" value="1"/>
</dbReference>
<dbReference type="Gene3D" id="2.40.50.120">
    <property type="match status" value="1"/>
</dbReference>
<keyword evidence="8" id="KW-1185">Reference proteome</keyword>
<dbReference type="CDD" id="cd02896">
    <property type="entry name" value="complement_C3_C4_C5"/>
    <property type="match status" value="1"/>
</dbReference>
<dbReference type="Pfam" id="PF07678">
    <property type="entry name" value="TED_complement"/>
    <property type="match status" value="1"/>
</dbReference>
<dbReference type="InterPro" id="IPR001599">
    <property type="entry name" value="Macroglobln_a2"/>
</dbReference>
<dbReference type="Pfam" id="PF07703">
    <property type="entry name" value="A2M_BRD"/>
    <property type="match status" value="1"/>
</dbReference>